<evidence type="ECO:0000259" key="2">
    <source>
        <dbReference type="Pfam" id="PF15787"/>
    </source>
</evidence>
<organism evidence="3 4">
    <name type="scientific">Sphenostylis stenocarpa</name>
    <dbReference type="NCBI Taxonomy" id="92480"/>
    <lineage>
        <taxon>Eukaryota</taxon>
        <taxon>Viridiplantae</taxon>
        <taxon>Streptophyta</taxon>
        <taxon>Embryophyta</taxon>
        <taxon>Tracheophyta</taxon>
        <taxon>Spermatophyta</taxon>
        <taxon>Magnoliopsida</taxon>
        <taxon>eudicotyledons</taxon>
        <taxon>Gunneridae</taxon>
        <taxon>Pentapetalae</taxon>
        <taxon>rosids</taxon>
        <taxon>fabids</taxon>
        <taxon>Fabales</taxon>
        <taxon>Fabaceae</taxon>
        <taxon>Papilionoideae</taxon>
        <taxon>50 kb inversion clade</taxon>
        <taxon>NPAAA clade</taxon>
        <taxon>indigoferoid/millettioid clade</taxon>
        <taxon>Phaseoleae</taxon>
        <taxon>Sphenostylis</taxon>
    </lineage>
</organism>
<evidence type="ECO:0000313" key="3">
    <source>
        <dbReference type="EMBL" id="CAJ1815397.1"/>
    </source>
</evidence>
<feature type="domain" description="DUF4704" evidence="2">
    <location>
        <begin position="63"/>
        <end position="117"/>
    </location>
</feature>
<dbReference type="EMBL" id="OY731398">
    <property type="protein sequence ID" value="CAJ1815397.1"/>
    <property type="molecule type" value="Genomic_DNA"/>
</dbReference>
<feature type="region of interest" description="Disordered" evidence="1">
    <location>
        <begin position="121"/>
        <end position="156"/>
    </location>
</feature>
<dbReference type="Gramene" id="rna-AYBTSS11_LOCUS1009">
    <property type="protein sequence ID" value="CAJ1815397.1"/>
    <property type="gene ID" value="gene-AYBTSS11_LOCUS1009"/>
</dbReference>
<protein>
    <recommendedName>
        <fullName evidence="2">DUF4704 domain-containing protein</fullName>
    </recommendedName>
</protein>
<reference evidence="3" key="1">
    <citation type="submission" date="2023-10" db="EMBL/GenBank/DDBJ databases">
        <authorList>
            <person name="Domelevo Entfellner J.-B."/>
        </authorList>
    </citation>
    <scope>NUCLEOTIDE SEQUENCE</scope>
</reference>
<dbReference type="Proteomes" id="UP001189624">
    <property type="component" value="Chromosome 1"/>
</dbReference>
<dbReference type="InterPro" id="IPR031570">
    <property type="entry name" value="NBEA/BDCP_DUF4704"/>
</dbReference>
<dbReference type="AlphaFoldDB" id="A0AA86V8T3"/>
<dbReference type="Pfam" id="PF15787">
    <property type="entry name" value="DUF4704"/>
    <property type="match status" value="1"/>
</dbReference>
<gene>
    <name evidence="3" type="ORF">AYBTSS11_LOCUS1009</name>
</gene>
<evidence type="ECO:0000313" key="4">
    <source>
        <dbReference type="Proteomes" id="UP001189624"/>
    </source>
</evidence>
<proteinExistence type="predicted"/>
<accession>A0AA86V8T3</accession>
<evidence type="ECO:0000256" key="1">
    <source>
        <dbReference type="SAM" id="MobiDB-lite"/>
    </source>
</evidence>
<name>A0AA86V8T3_9FABA</name>
<sequence>MGWIGWTITGAGGCGCIVHSIFAEQRSFVHRASYEGVVMLWHPWLLVEDCDLVMVVIGYSHGISHCSHDSMVARVLHLFYRLVVQPSASRAHMFAEEFLACGGAETFLVLLQREAKAGDSNVLDSWSTNPELQKTEIDGGNEMTKGSEEDEGSREK</sequence>
<feature type="compositionally biased region" description="Polar residues" evidence="1">
    <location>
        <begin position="122"/>
        <end position="132"/>
    </location>
</feature>
<keyword evidence="4" id="KW-1185">Reference proteome</keyword>